<dbReference type="InterPro" id="IPR020568">
    <property type="entry name" value="Ribosomal_Su5_D2-typ_SF"/>
</dbReference>
<evidence type="ECO:0000313" key="5">
    <source>
        <dbReference type="Proteomes" id="UP000028073"/>
    </source>
</evidence>
<dbReference type="PANTHER" id="PTHR16301">
    <property type="entry name" value="IMPACT-RELATED"/>
    <property type="match status" value="1"/>
</dbReference>
<dbReference type="Gene3D" id="3.30.70.240">
    <property type="match status" value="1"/>
</dbReference>
<dbReference type="eggNOG" id="COG1739">
    <property type="taxonomic scope" value="Bacteria"/>
</dbReference>
<dbReference type="Gene3D" id="3.30.230.30">
    <property type="entry name" value="Impact, N-terminal domain"/>
    <property type="match status" value="1"/>
</dbReference>
<sequence length="202" mass="22109">MPDLSSGASFEWETEVKRSRFIAFFSRVSSRAEALSFQKSLRHQFPDASHHCLAFIAGPPEGNTVLGFDDDGEPGGTAGKPMLNVLQHREIGEVAVVVVRYFGGIKLGAGGLVRAYGASVQAGCEVLPLIQCVPMIQGTAVLDYANEQVFRHVLEAVAGKIIKCDYTHEVVILIELPEVSRNNFTSRITESLKGQITLYWQD</sequence>
<dbReference type="InterPro" id="IPR023582">
    <property type="entry name" value="Impact"/>
</dbReference>
<keyword evidence="5" id="KW-1185">Reference proteome</keyword>
<dbReference type="NCBIfam" id="TIGR00257">
    <property type="entry name" value="IMPACT_YIGZ"/>
    <property type="match status" value="1"/>
</dbReference>
<accession>A0A081NMU7</accession>
<evidence type="ECO:0000259" key="3">
    <source>
        <dbReference type="Pfam" id="PF09186"/>
    </source>
</evidence>
<dbReference type="PROSITE" id="PS00910">
    <property type="entry name" value="UPF0029"/>
    <property type="match status" value="1"/>
</dbReference>
<dbReference type="Pfam" id="PF01205">
    <property type="entry name" value="Impact_N"/>
    <property type="match status" value="1"/>
</dbReference>
<feature type="domain" description="Impact N-terminal" evidence="2">
    <location>
        <begin position="17"/>
        <end position="122"/>
    </location>
</feature>
<dbReference type="InterPro" id="IPR015796">
    <property type="entry name" value="Impact_YigZ-like"/>
</dbReference>
<dbReference type="GO" id="GO:0006446">
    <property type="term" value="P:regulation of translational initiation"/>
    <property type="evidence" value="ECO:0007669"/>
    <property type="project" value="TreeGrafter"/>
</dbReference>
<evidence type="ECO:0000256" key="1">
    <source>
        <dbReference type="ARBA" id="ARBA00007665"/>
    </source>
</evidence>
<dbReference type="InterPro" id="IPR036956">
    <property type="entry name" value="Impact_N_sf"/>
</dbReference>
<dbReference type="GO" id="GO:0005737">
    <property type="term" value="C:cytoplasm"/>
    <property type="evidence" value="ECO:0007669"/>
    <property type="project" value="TreeGrafter"/>
</dbReference>
<evidence type="ECO:0000313" key="4">
    <source>
        <dbReference type="EMBL" id="KEQ19770.1"/>
    </source>
</evidence>
<protein>
    <recommendedName>
        <fullName evidence="6">YigZ family protein</fullName>
    </recommendedName>
</protein>
<evidence type="ECO:0000259" key="2">
    <source>
        <dbReference type="Pfam" id="PF01205"/>
    </source>
</evidence>
<dbReference type="InterPro" id="IPR020569">
    <property type="entry name" value="UPF0029_Impact_CS"/>
</dbReference>
<dbReference type="STRING" id="1137799.GZ78_07855"/>
<dbReference type="InterPro" id="IPR035647">
    <property type="entry name" value="EFG_III/V"/>
</dbReference>
<feature type="domain" description="UPF0029" evidence="3">
    <location>
        <begin position="142"/>
        <end position="195"/>
    </location>
</feature>
<name>A0A081NMU7_9GAMM</name>
<dbReference type="AlphaFoldDB" id="A0A081NMU7"/>
<evidence type="ECO:0008006" key="6">
    <source>
        <dbReference type="Google" id="ProtNLM"/>
    </source>
</evidence>
<dbReference type="GO" id="GO:0017111">
    <property type="term" value="F:ribonucleoside triphosphate phosphatase activity"/>
    <property type="evidence" value="ECO:0007669"/>
    <property type="project" value="UniProtKB-ARBA"/>
</dbReference>
<dbReference type="GO" id="GO:0032561">
    <property type="term" value="F:guanyl ribonucleotide binding"/>
    <property type="evidence" value="ECO:0007669"/>
    <property type="project" value="UniProtKB-ARBA"/>
</dbReference>
<dbReference type="SUPFAM" id="SSF54211">
    <property type="entry name" value="Ribosomal protein S5 domain 2-like"/>
    <property type="match status" value="1"/>
</dbReference>
<comment type="similarity">
    <text evidence="1">Belongs to the IMPACT family.</text>
</comment>
<dbReference type="PANTHER" id="PTHR16301:SF20">
    <property type="entry name" value="IMPACT FAMILY MEMBER YIGZ"/>
    <property type="match status" value="1"/>
</dbReference>
<dbReference type="Proteomes" id="UP000028073">
    <property type="component" value="Unassembled WGS sequence"/>
</dbReference>
<organism evidence="4 5">
    <name type="scientific">Endozoicomonas numazuensis</name>
    <dbReference type="NCBI Taxonomy" id="1137799"/>
    <lineage>
        <taxon>Bacteria</taxon>
        <taxon>Pseudomonadati</taxon>
        <taxon>Pseudomonadota</taxon>
        <taxon>Gammaproteobacteria</taxon>
        <taxon>Oceanospirillales</taxon>
        <taxon>Endozoicomonadaceae</taxon>
        <taxon>Endozoicomonas</taxon>
    </lineage>
</organism>
<dbReference type="Pfam" id="PF09186">
    <property type="entry name" value="DUF1949"/>
    <property type="match status" value="1"/>
</dbReference>
<dbReference type="GO" id="GO:0043168">
    <property type="term" value="F:anion binding"/>
    <property type="evidence" value="ECO:0007669"/>
    <property type="project" value="UniProtKB-ARBA"/>
</dbReference>
<dbReference type="InterPro" id="IPR015269">
    <property type="entry name" value="UPF0029_Impact_C"/>
</dbReference>
<dbReference type="SUPFAM" id="SSF54980">
    <property type="entry name" value="EF-G C-terminal domain-like"/>
    <property type="match status" value="1"/>
</dbReference>
<dbReference type="EMBL" id="JOKH01000001">
    <property type="protein sequence ID" value="KEQ19770.1"/>
    <property type="molecule type" value="Genomic_DNA"/>
</dbReference>
<comment type="caution">
    <text evidence="4">The sequence shown here is derived from an EMBL/GenBank/DDBJ whole genome shotgun (WGS) entry which is preliminary data.</text>
</comment>
<gene>
    <name evidence="4" type="ORF">GZ78_07855</name>
</gene>
<dbReference type="InterPro" id="IPR001498">
    <property type="entry name" value="Impact_N"/>
</dbReference>
<reference evidence="4 5" key="1">
    <citation type="submission" date="2014-06" db="EMBL/GenBank/DDBJ databases">
        <title>Whole Genome Sequences of Three Symbiotic Endozoicomonas Bacteria.</title>
        <authorList>
            <person name="Neave M.J."/>
            <person name="Apprill A."/>
            <person name="Voolstra C.R."/>
        </authorList>
    </citation>
    <scope>NUCLEOTIDE SEQUENCE [LARGE SCALE GENOMIC DNA]</scope>
    <source>
        <strain evidence="4 5">DSM 25634</strain>
    </source>
</reference>
<proteinExistence type="inferred from homology"/>